<organism evidence="3 4">
    <name type="scientific">Tritrichomonas musculus</name>
    <dbReference type="NCBI Taxonomy" id="1915356"/>
    <lineage>
        <taxon>Eukaryota</taxon>
        <taxon>Metamonada</taxon>
        <taxon>Parabasalia</taxon>
        <taxon>Tritrichomonadida</taxon>
        <taxon>Tritrichomonadidae</taxon>
        <taxon>Tritrichomonas</taxon>
    </lineage>
</organism>
<dbReference type="PANTHER" id="PTHR21534:SF0">
    <property type="entry name" value="KATANIN-INTERACTING PROTEIN"/>
    <property type="match status" value="1"/>
</dbReference>
<evidence type="ECO:0000313" key="3">
    <source>
        <dbReference type="EMBL" id="KAK8838002.1"/>
    </source>
</evidence>
<dbReference type="EMBL" id="JAPFFF010000376">
    <property type="protein sequence ID" value="KAK8834538.1"/>
    <property type="molecule type" value="Genomic_DNA"/>
</dbReference>
<gene>
    <name evidence="2" type="ORF">M9Y10_027574</name>
    <name evidence="3" type="ORF">M9Y10_035947</name>
</gene>
<dbReference type="InterPro" id="IPR026704">
    <property type="entry name" value="KATNIP"/>
</dbReference>
<name>A0ABR2GWP7_9EUKA</name>
<feature type="domain" description="KATNIP" evidence="1">
    <location>
        <begin position="331"/>
        <end position="453"/>
    </location>
</feature>
<evidence type="ECO:0000259" key="1">
    <source>
        <dbReference type="Pfam" id="PF14652"/>
    </source>
</evidence>
<keyword evidence="4" id="KW-1185">Reference proteome</keyword>
<reference evidence="3 4" key="1">
    <citation type="submission" date="2024-04" db="EMBL/GenBank/DDBJ databases">
        <title>Tritrichomonas musculus Genome.</title>
        <authorList>
            <person name="Alves-Ferreira E."/>
            <person name="Grigg M."/>
            <person name="Lorenzi H."/>
            <person name="Galac M."/>
        </authorList>
    </citation>
    <scope>NUCLEOTIDE SEQUENCE [LARGE SCALE GENOMIC DNA]</scope>
    <source>
        <strain evidence="3 4">EAF2021</strain>
    </source>
</reference>
<dbReference type="EMBL" id="JAPFFF010000057">
    <property type="protein sequence ID" value="KAK8838002.1"/>
    <property type="molecule type" value="Genomic_DNA"/>
</dbReference>
<evidence type="ECO:0000313" key="2">
    <source>
        <dbReference type="EMBL" id="KAK8834538.1"/>
    </source>
</evidence>
<protein>
    <recommendedName>
        <fullName evidence="1">KATNIP domain-containing protein</fullName>
    </recommendedName>
</protein>
<evidence type="ECO:0000313" key="4">
    <source>
        <dbReference type="Proteomes" id="UP001470230"/>
    </source>
</evidence>
<sequence length="481" mass="55659">MNHQHIRNNATTFQLPFILSKKQEHGISTTRSNVERYSIRNVKTQPTINFDQFDQIKNLNLLSSSKASRKNTNKNIILRNNENENHGNLIRPNIENNNFFSPNLKINNNNNPIEYTKKNKTAVKSSYLPRNGRNIISIRVENNWENASTITMYFIALFDKKKRQIKDDIFIASIPEPSSLIKLRNLLDSSYIQEEKKNFFCEFLNKDKFTILISIDQSIEIGSILIFNPPTKSQSAVKDISIFINEKFCFKGRIPQDFGIDLNLNDPFITNESNLPNIEEDDQENQYEIATDAVFYDDYGILPIKPIHQIKIEVLETYNCAIDKLIEKKSSDKNYVGVNGFDFYDILGNLIPNQSENSKPYHCVKEVNIRGMSDLIHCGMLLKENKVTNNKNEMLLGLMDNIQYPSFNFHFNRPICVSKISIWNFNGFGDDLCYGIKKLKIYADNKLVWLGKIPCGNGKKEEIIYSIKLYQPNTNVNEFKV</sequence>
<dbReference type="InterPro" id="IPR027859">
    <property type="entry name" value="KATNIP_dom"/>
</dbReference>
<proteinExistence type="predicted"/>
<accession>A0ABR2GWP7</accession>
<dbReference type="Pfam" id="PF14652">
    <property type="entry name" value="DUF4457"/>
    <property type="match status" value="1"/>
</dbReference>
<dbReference type="Proteomes" id="UP001470230">
    <property type="component" value="Unassembled WGS sequence"/>
</dbReference>
<comment type="caution">
    <text evidence="3">The sequence shown here is derived from an EMBL/GenBank/DDBJ whole genome shotgun (WGS) entry which is preliminary data.</text>
</comment>
<dbReference type="PANTHER" id="PTHR21534">
    <property type="entry name" value="KATANIN-INTERACTING PROTEIN"/>
    <property type="match status" value="1"/>
</dbReference>